<sequence>MAFESMMVRDEADRQIGSIVSWNLYYNTIAMASGDALQVCQLIPTLSIPIPIPVVPLLASFAPLFVVAAAKGGDSIIPERSVLAANDDNYAVTSNIARNPAIHSPRVRH</sequence>
<organism evidence="1 2">
    <name type="scientific">Panagrellus redivivus</name>
    <name type="common">Microworm</name>
    <dbReference type="NCBI Taxonomy" id="6233"/>
    <lineage>
        <taxon>Eukaryota</taxon>
        <taxon>Metazoa</taxon>
        <taxon>Ecdysozoa</taxon>
        <taxon>Nematoda</taxon>
        <taxon>Chromadorea</taxon>
        <taxon>Rhabditida</taxon>
        <taxon>Tylenchina</taxon>
        <taxon>Panagrolaimomorpha</taxon>
        <taxon>Panagrolaimoidea</taxon>
        <taxon>Panagrolaimidae</taxon>
        <taxon>Panagrellus</taxon>
    </lineage>
</organism>
<dbReference type="Proteomes" id="UP000492821">
    <property type="component" value="Unassembled WGS sequence"/>
</dbReference>
<accession>A0A7E4URX0</accession>
<name>A0A7E4URX0_PANRE</name>
<proteinExistence type="predicted"/>
<reference evidence="2" key="2">
    <citation type="submission" date="2020-10" db="UniProtKB">
        <authorList>
            <consortium name="WormBaseParasite"/>
        </authorList>
    </citation>
    <scope>IDENTIFICATION</scope>
</reference>
<evidence type="ECO:0000313" key="1">
    <source>
        <dbReference type="Proteomes" id="UP000492821"/>
    </source>
</evidence>
<protein>
    <submittedName>
        <fullName evidence="2">7TM_GPCR_Srx domain-containing protein</fullName>
    </submittedName>
</protein>
<dbReference type="WBParaSite" id="Pan_g12103.t1">
    <property type="protein sequence ID" value="Pan_g12103.t1"/>
    <property type="gene ID" value="Pan_g12103"/>
</dbReference>
<keyword evidence="1" id="KW-1185">Reference proteome</keyword>
<dbReference type="AlphaFoldDB" id="A0A7E4URX0"/>
<reference evidence="1" key="1">
    <citation type="journal article" date="2013" name="Genetics">
        <title>The draft genome and transcriptome of Panagrellus redivivus are shaped by the harsh demands of a free-living lifestyle.</title>
        <authorList>
            <person name="Srinivasan J."/>
            <person name="Dillman A.R."/>
            <person name="Macchietto M.G."/>
            <person name="Heikkinen L."/>
            <person name="Lakso M."/>
            <person name="Fracchia K.M."/>
            <person name="Antoshechkin I."/>
            <person name="Mortazavi A."/>
            <person name="Wong G."/>
            <person name="Sternberg P.W."/>
        </authorList>
    </citation>
    <scope>NUCLEOTIDE SEQUENCE [LARGE SCALE GENOMIC DNA]</scope>
    <source>
        <strain evidence="1">MT8872</strain>
    </source>
</reference>
<evidence type="ECO:0000313" key="2">
    <source>
        <dbReference type="WBParaSite" id="Pan_g12103.t1"/>
    </source>
</evidence>